<keyword evidence="2" id="KW-1185">Reference proteome</keyword>
<dbReference type="Proteomes" id="UP001558613">
    <property type="component" value="Unassembled WGS sequence"/>
</dbReference>
<comment type="caution">
    <text evidence="1">The sequence shown here is derived from an EMBL/GenBank/DDBJ whole genome shotgun (WGS) entry which is preliminary data.</text>
</comment>
<organism evidence="1 2">
    <name type="scientific">Cirrhinus molitorella</name>
    <name type="common">mud carp</name>
    <dbReference type="NCBI Taxonomy" id="172907"/>
    <lineage>
        <taxon>Eukaryota</taxon>
        <taxon>Metazoa</taxon>
        <taxon>Chordata</taxon>
        <taxon>Craniata</taxon>
        <taxon>Vertebrata</taxon>
        <taxon>Euteleostomi</taxon>
        <taxon>Actinopterygii</taxon>
        <taxon>Neopterygii</taxon>
        <taxon>Teleostei</taxon>
        <taxon>Ostariophysi</taxon>
        <taxon>Cypriniformes</taxon>
        <taxon>Cyprinidae</taxon>
        <taxon>Labeoninae</taxon>
        <taxon>Labeonini</taxon>
        <taxon>Cirrhinus</taxon>
    </lineage>
</organism>
<reference evidence="1 2" key="1">
    <citation type="submission" date="2023-09" db="EMBL/GenBank/DDBJ databases">
        <authorList>
            <person name="Wang M."/>
        </authorList>
    </citation>
    <scope>NUCLEOTIDE SEQUENCE [LARGE SCALE GENOMIC DNA]</scope>
    <source>
        <strain evidence="1">GT-2023</strain>
        <tissue evidence="1">Liver</tissue>
    </source>
</reference>
<evidence type="ECO:0000313" key="1">
    <source>
        <dbReference type="EMBL" id="KAL1269109.1"/>
    </source>
</evidence>
<protein>
    <submittedName>
        <fullName evidence="1">Uncharacterized protein</fullName>
    </submittedName>
</protein>
<dbReference type="EMBL" id="JAYMGO010000008">
    <property type="protein sequence ID" value="KAL1269109.1"/>
    <property type="molecule type" value="Genomic_DNA"/>
</dbReference>
<proteinExistence type="predicted"/>
<sequence length="82" mass="8894">MHQGRDKKVKTPPSHRCRFSPVAVLILAVFLECDKQAARSCEEGIALAFIVAVECKSFVLAGHMAQVPLLSTGLNPDPQLHA</sequence>
<name>A0ABR3MWT9_9TELE</name>
<gene>
    <name evidence="1" type="ORF">QQF64_031398</name>
</gene>
<evidence type="ECO:0000313" key="2">
    <source>
        <dbReference type="Proteomes" id="UP001558613"/>
    </source>
</evidence>
<accession>A0ABR3MWT9</accession>